<dbReference type="RefSeq" id="WP_065410217.1">
    <property type="nucleotide sequence ID" value="NZ_MAYT01000012.1"/>
</dbReference>
<gene>
    <name evidence="1" type="ORF">A8F95_05625</name>
</gene>
<dbReference type="Pfam" id="PF06338">
    <property type="entry name" value="ComK"/>
    <property type="match status" value="1"/>
</dbReference>
<dbReference type="AlphaFoldDB" id="A0A1B9AY54"/>
<evidence type="ECO:0000313" key="2">
    <source>
        <dbReference type="Proteomes" id="UP000092578"/>
    </source>
</evidence>
<keyword evidence="2" id="KW-1185">Reference proteome</keyword>
<evidence type="ECO:0008006" key="3">
    <source>
        <dbReference type="Google" id="ProtNLM"/>
    </source>
</evidence>
<dbReference type="EMBL" id="MAYT01000012">
    <property type="protein sequence ID" value="OCA88905.1"/>
    <property type="molecule type" value="Genomic_DNA"/>
</dbReference>
<name>A0A1B9AY54_9BACI</name>
<accession>A0A1B9AY54</accession>
<sequence>MIILEDYNVSLNTMALTEKHHPDYNTIIYDRKGIYYSKKTVKKILEEACLQRFCTYDGRIKSMRKRTRYFKKTPLLICPDEDIYAFPTMSPAKHGCGWFFANLVRTFKMKKGQLIVTFVNGLQLPVDCSLKVFKQQLERTATCMNYYRNDKMSM</sequence>
<dbReference type="GO" id="GO:0030420">
    <property type="term" value="P:establishment of competence for transformation"/>
    <property type="evidence" value="ECO:0007669"/>
    <property type="project" value="InterPro"/>
</dbReference>
<dbReference type="Proteomes" id="UP000092578">
    <property type="component" value="Unassembled WGS sequence"/>
</dbReference>
<organism evidence="1 2">
    <name type="scientific">Pseudobacillus wudalianchiensis</name>
    <dbReference type="NCBI Taxonomy" id="1743143"/>
    <lineage>
        <taxon>Bacteria</taxon>
        <taxon>Bacillati</taxon>
        <taxon>Bacillota</taxon>
        <taxon>Bacilli</taxon>
        <taxon>Bacillales</taxon>
        <taxon>Bacillaceae</taxon>
        <taxon>Pseudobacillus</taxon>
    </lineage>
</organism>
<proteinExistence type="predicted"/>
<evidence type="ECO:0000313" key="1">
    <source>
        <dbReference type="EMBL" id="OCA88905.1"/>
    </source>
</evidence>
<comment type="caution">
    <text evidence="1">The sequence shown here is derived from an EMBL/GenBank/DDBJ whole genome shotgun (WGS) entry which is preliminary data.</text>
</comment>
<dbReference type="InterPro" id="IPR010461">
    <property type="entry name" value="ComK"/>
</dbReference>
<protein>
    <recommendedName>
        <fullName evidence="3">Competence protein</fullName>
    </recommendedName>
</protein>
<reference evidence="2" key="1">
    <citation type="submission" date="2016-05" db="EMBL/GenBank/DDBJ databases">
        <authorList>
            <person name="Liu B."/>
            <person name="Wang J."/>
            <person name="Zhu Y."/>
            <person name="Liu G."/>
            <person name="Chen Q."/>
            <person name="Chen Z."/>
            <person name="Lan J."/>
            <person name="Che J."/>
            <person name="Ge C."/>
            <person name="Shi H."/>
            <person name="Pan Z."/>
            <person name="Liu X."/>
        </authorList>
    </citation>
    <scope>NUCLEOTIDE SEQUENCE [LARGE SCALE GENOMIC DNA]</scope>
    <source>
        <strain evidence="2">FJAT-27215</strain>
    </source>
</reference>